<dbReference type="Gene3D" id="1.10.10.10">
    <property type="entry name" value="Winged helix-like DNA-binding domain superfamily/Winged helix DNA-binding domain"/>
    <property type="match status" value="1"/>
</dbReference>
<feature type="domain" description="IclR-ED" evidence="5">
    <location>
        <begin position="68"/>
        <end position="250"/>
    </location>
</feature>
<evidence type="ECO:0000256" key="2">
    <source>
        <dbReference type="ARBA" id="ARBA00023125"/>
    </source>
</evidence>
<dbReference type="GO" id="GO:0045892">
    <property type="term" value="P:negative regulation of DNA-templated transcription"/>
    <property type="evidence" value="ECO:0007669"/>
    <property type="project" value="TreeGrafter"/>
</dbReference>
<keyword evidence="1" id="KW-0805">Transcription regulation</keyword>
<gene>
    <name evidence="6" type="ORF">FHX50_002248</name>
</gene>
<dbReference type="Pfam" id="PF09339">
    <property type="entry name" value="HTH_IclR"/>
    <property type="match status" value="1"/>
</dbReference>
<dbReference type="PROSITE" id="PS51078">
    <property type="entry name" value="ICLR_ED"/>
    <property type="match status" value="1"/>
</dbReference>
<evidence type="ECO:0000259" key="5">
    <source>
        <dbReference type="PROSITE" id="PS51078"/>
    </source>
</evidence>
<dbReference type="InterPro" id="IPR036390">
    <property type="entry name" value="WH_DNA-bd_sf"/>
</dbReference>
<dbReference type="GO" id="GO:0003677">
    <property type="term" value="F:DNA binding"/>
    <property type="evidence" value="ECO:0007669"/>
    <property type="project" value="UniProtKB-KW"/>
</dbReference>
<sequence length="250" mass="26563">MATKVPAADATLRILTLLAQRSRPVPASRIAAELELPRSTTYDVLGVLAEHGYVLHYREDKTYGLGTAAYELSAGYTRQAPLARLGNHVVNQLVDGVGESAHLAVLQGREILYVVESRAAHRPSLVTDQGVRLPAHLTASGRAILSALPDRQLVAVFAGTTALESRVGGAMTFPVARALADARDARDRGWAEENGEVTPGFRSIAKAVVEKSGWPVASIAVTWQDGTAVDTDVVRTQLGAAVRRLEAALG</sequence>
<dbReference type="SUPFAM" id="SSF55781">
    <property type="entry name" value="GAF domain-like"/>
    <property type="match status" value="1"/>
</dbReference>
<dbReference type="InterPro" id="IPR014757">
    <property type="entry name" value="Tscrpt_reg_IclR_C"/>
</dbReference>
<dbReference type="SMART" id="SM00346">
    <property type="entry name" value="HTH_ICLR"/>
    <property type="match status" value="1"/>
</dbReference>
<dbReference type="RefSeq" id="WP_183377239.1">
    <property type="nucleotide sequence ID" value="NZ_CBCSFZ010000073.1"/>
</dbReference>
<evidence type="ECO:0000313" key="7">
    <source>
        <dbReference type="Proteomes" id="UP000568050"/>
    </source>
</evidence>
<keyword evidence="2 6" id="KW-0238">DNA-binding</keyword>
<dbReference type="InterPro" id="IPR011991">
    <property type="entry name" value="ArsR-like_HTH"/>
</dbReference>
<dbReference type="GO" id="GO:0003700">
    <property type="term" value="F:DNA-binding transcription factor activity"/>
    <property type="evidence" value="ECO:0007669"/>
    <property type="project" value="TreeGrafter"/>
</dbReference>
<feature type="domain" description="HTH iclR-type" evidence="4">
    <location>
        <begin position="5"/>
        <end position="67"/>
    </location>
</feature>
<evidence type="ECO:0000256" key="1">
    <source>
        <dbReference type="ARBA" id="ARBA00023015"/>
    </source>
</evidence>
<dbReference type="PANTHER" id="PTHR30136">
    <property type="entry name" value="HELIX-TURN-HELIX TRANSCRIPTIONAL REGULATOR, ICLR FAMILY"/>
    <property type="match status" value="1"/>
</dbReference>
<dbReference type="Proteomes" id="UP000568050">
    <property type="component" value="Unassembled WGS sequence"/>
</dbReference>
<dbReference type="InterPro" id="IPR036388">
    <property type="entry name" value="WH-like_DNA-bd_sf"/>
</dbReference>
<dbReference type="AlphaFoldDB" id="A0A839R0V7"/>
<dbReference type="InterPro" id="IPR029016">
    <property type="entry name" value="GAF-like_dom_sf"/>
</dbReference>
<evidence type="ECO:0000256" key="3">
    <source>
        <dbReference type="ARBA" id="ARBA00023163"/>
    </source>
</evidence>
<evidence type="ECO:0000313" key="6">
    <source>
        <dbReference type="EMBL" id="MBB3023941.1"/>
    </source>
</evidence>
<dbReference type="SUPFAM" id="SSF46785">
    <property type="entry name" value="Winged helix' DNA-binding domain"/>
    <property type="match status" value="1"/>
</dbReference>
<keyword evidence="7" id="KW-1185">Reference proteome</keyword>
<dbReference type="EMBL" id="JACHWP010000018">
    <property type="protein sequence ID" value="MBB3023941.1"/>
    <property type="molecule type" value="Genomic_DNA"/>
</dbReference>
<dbReference type="Gene3D" id="3.30.450.40">
    <property type="match status" value="1"/>
</dbReference>
<accession>A0A839R0V7</accession>
<proteinExistence type="predicted"/>
<dbReference type="Pfam" id="PF01614">
    <property type="entry name" value="IclR_C"/>
    <property type="match status" value="1"/>
</dbReference>
<reference evidence="6 7" key="1">
    <citation type="submission" date="2020-08" db="EMBL/GenBank/DDBJ databases">
        <title>Sequencing the genomes of 1000 actinobacteria strains.</title>
        <authorList>
            <person name="Klenk H.-P."/>
        </authorList>
    </citation>
    <scope>NUCLEOTIDE SEQUENCE [LARGE SCALE GENOMIC DNA]</scope>
    <source>
        <strain evidence="6 7">DSM 23040</strain>
    </source>
</reference>
<dbReference type="CDD" id="cd00090">
    <property type="entry name" value="HTH_ARSR"/>
    <property type="match status" value="1"/>
</dbReference>
<dbReference type="InterPro" id="IPR050707">
    <property type="entry name" value="HTH_MetabolicPath_Reg"/>
</dbReference>
<keyword evidence="3" id="KW-0804">Transcription</keyword>
<dbReference type="InterPro" id="IPR005471">
    <property type="entry name" value="Tscrpt_reg_IclR_N"/>
</dbReference>
<protein>
    <submittedName>
        <fullName evidence="6">DNA-binding IclR family transcriptional regulator</fullName>
    </submittedName>
</protein>
<name>A0A839R0V7_9MICO</name>
<organism evidence="6 7">
    <name type="scientific">Helcobacillus massiliensis</name>
    <dbReference type="NCBI Taxonomy" id="521392"/>
    <lineage>
        <taxon>Bacteria</taxon>
        <taxon>Bacillati</taxon>
        <taxon>Actinomycetota</taxon>
        <taxon>Actinomycetes</taxon>
        <taxon>Micrococcales</taxon>
        <taxon>Dermabacteraceae</taxon>
        <taxon>Helcobacillus</taxon>
    </lineage>
</organism>
<comment type="caution">
    <text evidence="6">The sequence shown here is derived from an EMBL/GenBank/DDBJ whole genome shotgun (WGS) entry which is preliminary data.</text>
</comment>
<dbReference type="PROSITE" id="PS51077">
    <property type="entry name" value="HTH_ICLR"/>
    <property type="match status" value="1"/>
</dbReference>
<evidence type="ECO:0000259" key="4">
    <source>
        <dbReference type="PROSITE" id="PS51077"/>
    </source>
</evidence>
<dbReference type="PANTHER" id="PTHR30136:SF35">
    <property type="entry name" value="HTH-TYPE TRANSCRIPTIONAL REGULATOR RV1719"/>
    <property type="match status" value="1"/>
</dbReference>